<keyword evidence="4 8" id="KW-0482">Metalloprotease</keyword>
<dbReference type="InterPro" id="IPR045570">
    <property type="entry name" value="Metalloprtase-TldD/E_cen_dom"/>
</dbReference>
<feature type="domain" description="Metalloprotease TldD/E C-terminal" evidence="6">
    <location>
        <begin position="232"/>
        <end position="464"/>
    </location>
</feature>
<sequence>MEEEIKRAIDSVVTKNARYADLRLEKGYATVIDLRDDVLREMSYSIDQGMGIRVLYNNSWGFCSSNEISIPKLRDSFEDAFKISKALAESSKKTETITIADTKPVNDYYKLKPKINPDDVSIEAKKKIVKDVYKAAKEHSTLIKSVSISYFDGYEEKIYANSDGSYIVTETPAVFMRVHAVAKKGDMLQEGRESIGAVAGFEIIEDVDSALLGVKAADKAVRLLDAELPPGGELPVIMDNKLSGVFMHEALGHAAEADHVLYGESILEGRVGDEIAYKGLTVADDPTIENSHGYYKYDDEGARSKRTELIKDGVLVSYLHTRETAGRLDAMPTPNARAADYSEVPLVRMSNTVIEEGDWDFKDMRADIQFGIYAKGMRGGQVDTVRGEFQFSAEEAFMIENGALTKRLKNVSLSGRTLDVLKSIDAIGNDKMQGTIGFCGKDGQDVPVSEYAPHMRVQKILVGGLQ</sequence>
<dbReference type="InterPro" id="IPR035068">
    <property type="entry name" value="TldD/PmbA_N"/>
</dbReference>
<evidence type="ECO:0000256" key="3">
    <source>
        <dbReference type="ARBA" id="ARBA00022801"/>
    </source>
</evidence>
<dbReference type="SUPFAM" id="SSF111283">
    <property type="entry name" value="Putative modulator of DNA gyrase, PmbA/TldD"/>
    <property type="match status" value="1"/>
</dbReference>
<dbReference type="GO" id="GO:0006508">
    <property type="term" value="P:proteolysis"/>
    <property type="evidence" value="ECO:0007669"/>
    <property type="project" value="UniProtKB-KW"/>
</dbReference>
<keyword evidence="3 8" id="KW-0378">Hydrolase</keyword>
<evidence type="ECO:0000313" key="8">
    <source>
        <dbReference type="EMBL" id="QNO57017.1"/>
    </source>
</evidence>
<dbReference type="PIRSF" id="PIRSF004919">
    <property type="entry name" value="TldD"/>
    <property type="match status" value="1"/>
</dbReference>
<dbReference type="PANTHER" id="PTHR30624:SF0">
    <property type="entry name" value="METALLOPROTEASE SLR0863"/>
    <property type="match status" value="1"/>
</dbReference>
<feature type="domain" description="Metalloprotease TldD/E central" evidence="7">
    <location>
        <begin position="116"/>
        <end position="224"/>
    </location>
</feature>
<gene>
    <name evidence="8" type="primary">tldD</name>
    <name evidence="8" type="ORF">PEKJEAHP_00017</name>
</gene>
<feature type="domain" description="Metalloprotease TldD/E N-terminal" evidence="5">
    <location>
        <begin position="20"/>
        <end position="83"/>
    </location>
</feature>
<dbReference type="EMBL" id="MT631676">
    <property type="protein sequence ID" value="QNO57017.1"/>
    <property type="molecule type" value="Genomic_DNA"/>
</dbReference>
<dbReference type="InterPro" id="IPR036059">
    <property type="entry name" value="TldD/PmbA_sf"/>
</dbReference>
<proteinExistence type="inferred from homology"/>
<dbReference type="GO" id="GO:0005829">
    <property type="term" value="C:cytosol"/>
    <property type="evidence" value="ECO:0007669"/>
    <property type="project" value="TreeGrafter"/>
</dbReference>
<dbReference type="GO" id="GO:0008237">
    <property type="term" value="F:metallopeptidase activity"/>
    <property type="evidence" value="ECO:0007669"/>
    <property type="project" value="UniProtKB-KW"/>
</dbReference>
<dbReference type="EC" id="3.4.-.-" evidence="8"/>
<protein>
    <submittedName>
        <fullName evidence="8">Zinc metalloprotease TldD</fullName>
        <ecNumber evidence="8">3.4.-.-</ecNumber>
    </submittedName>
</protein>
<evidence type="ECO:0000259" key="7">
    <source>
        <dbReference type="Pfam" id="PF19290"/>
    </source>
</evidence>
<dbReference type="Pfam" id="PF19290">
    <property type="entry name" value="PmbA_TldD_2nd"/>
    <property type="match status" value="1"/>
</dbReference>
<reference evidence="8" key="1">
    <citation type="submission" date="2020-06" db="EMBL/GenBank/DDBJ databases">
        <title>Unique genomic features of the anaerobic methanotrophic archaea.</title>
        <authorList>
            <person name="Chadwick G.L."/>
            <person name="Skennerton C.T."/>
            <person name="Laso-Perez R."/>
            <person name="Leu A.O."/>
            <person name="Speth D.R."/>
            <person name="Yu H."/>
            <person name="Morgan-Lang C."/>
            <person name="Hatzenpichler R."/>
            <person name="Goudeau D."/>
            <person name="Malmstrom R."/>
            <person name="Brazelton W.J."/>
            <person name="Woyke T."/>
            <person name="Hallam S.J."/>
            <person name="Tyson G.W."/>
            <person name="Wegener G."/>
            <person name="Boetius A."/>
            <person name="Orphan V."/>
        </authorList>
    </citation>
    <scope>NUCLEOTIDE SEQUENCE</scope>
</reference>
<evidence type="ECO:0000256" key="1">
    <source>
        <dbReference type="ARBA" id="ARBA00005836"/>
    </source>
</evidence>
<dbReference type="InterPro" id="IPR051463">
    <property type="entry name" value="Peptidase_U62_metallo"/>
</dbReference>
<dbReference type="InterPro" id="IPR002510">
    <property type="entry name" value="Metalloprtase-TldD/E_N"/>
</dbReference>
<dbReference type="InterPro" id="IPR045569">
    <property type="entry name" value="Metalloprtase-TldD/E_C"/>
</dbReference>
<accession>A0A7G9Z9T3</accession>
<dbReference type="FunFam" id="3.30.2290.10:FF:000003">
    <property type="entry name" value="Zinc-dependent protease, TldD/PmbA family"/>
    <property type="match status" value="1"/>
</dbReference>
<dbReference type="Pfam" id="PF01523">
    <property type="entry name" value="PmbA_TldD_1st"/>
    <property type="match status" value="1"/>
</dbReference>
<dbReference type="AlphaFoldDB" id="A0A7G9Z9T3"/>
<dbReference type="Pfam" id="PF19289">
    <property type="entry name" value="PmbA_TldD_3rd"/>
    <property type="match status" value="1"/>
</dbReference>
<evidence type="ECO:0000259" key="5">
    <source>
        <dbReference type="Pfam" id="PF01523"/>
    </source>
</evidence>
<organism evidence="8">
    <name type="scientific">Candidatus Methanophaga sp. ANME-1 ERB7</name>
    <dbReference type="NCBI Taxonomy" id="2759913"/>
    <lineage>
        <taxon>Archaea</taxon>
        <taxon>Methanobacteriati</taxon>
        <taxon>Methanobacteriota</taxon>
        <taxon>Stenosarchaea group</taxon>
        <taxon>Methanomicrobia</taxon>
        <taxon>Candidatus Methanophagales</taxon>
        <taxon>Candidatus Methanophagaceae</taxon>
        <taxon>Candidatus Methanophaga</taxon>
    </lineage>
</organism>
<evidence type="ECO:0000259" key="6">
    <source>
        <dbReference type="Pfam" id="PF19289"/>
    </source>
</evidence>
<evidence type="ECO:0000256" key="4">
    <source>
        <dbReference type="ARBA" id="ARBA00023049"/>
    </source>
</evidence>
<name>A0A7G9Z9T3_9EURY</name>
<dbReference type="InterPro" id="IPR025502">
    <property type="entry name" value="TldD"/>
</dbReference>
<dbReference type="Gene3D" id="3.30.2290.10">
    <property type="entry name" value="PmbA/TldD superfamily"/>
    <property type="match status" value="1"/>
</dbReference>
<evidence type="ECO:0000256" key="2">
    <source>
        <dbReference type="ARBA" id="ARBA00022670"/>
    </source>
</evidence>
<comment type="similarity">
    <text evidence="1">Belongs to the peptidase U62 family.</text>
</comment>
<dbReference type="PANTHER" id="PTHR30624">
    <property type="entry name" value="UNCHARACTERIZED PROTEIN TLDD AND PMBA"/>
    <property type="match status" value="1"/>
</dbReference>
<keyword evidence="2 8" id="KW-0645">Protease</keyword>